<dbReference type="GO" id="GO:0008081">
    <property type="term" value="F:phosphoric diester hydrolase activity"/>
    <property type="evidence" value="ECO:0007669"/>
    <property type="project" value="InterPro"/>
</dbReference>
<sequence length="287" mass="33041">MLAFTSCTPVTTLPDVHVSADSVVIMFHDPALDRTTNSTGRIKERTWYGDSGMQHVRTIKEPKQAIPTFAETVELLMKPENKHVKFNVDVKVQNDPERLFSLMQEIISAQPAWQTDLAPRILLGLWHPRFLQFAKLYLPNCRRSHIGVSTFIARKYFWKDCEAFSMSFGALTTYDGQKFREECKSAGKNLVVWTVNEPEHMMEAVRWEVHAIITDVTQIWLNMRTALQADYEKIGSQYGRIFLWTTLNFYTPFQIARSHWAQTRLENIAGPFDDSTIPPPNTIEAKA</sequence>
<organism evidence="2 3">
    <name type="scientific">Laccaria amethystina LaAM-08-1</name>
    <dbReference type="NCBI Taxonomy" id="1095629"/>
    <lineage>
        <taxon>Eukaryota</taxon>
        <taxon>Fungi</taxon>
        <taxon>Dikarya</taxon>
        <taxon>Basidiomycota</taxon>
        <taxon>Agaricomycotina</taxon>
        <taxon>Agaricomycetes</taxon>
        <taxon>Agaricomycetidae</taxon>
        <taxon>Agaricales</taxon>
        <taxon>Agaricineae</taxon>
        <taxon>Hydnangiaceae</taxon>
        <taxon>Laccaria</taxon>
    </lineage>
</organism>
<dbReference type="InterPro" id="IPR030395">
    <property type="entry name" value="GP_PDE_dom"/>
</dbReference>
<dbReference type="InterPro" id="IPR017946">
    <property type="entry name" value="PLC-like_Pdiesterase_TIM-brl"/>
</dbReference>
<dbReference type="PANTHER" id="PTHR43805">
    <property type="entry name" value="GLYCEROPHOSPHORYL DIESTER PHOSPHODIESTERASE"/>
    <property type="match status" value="1"/>
</dbReference>
<evidence type="ECO:0000313" key="3">
    <source>
        <dbReference type="Proteomes" id="UP000054477"/>
    </source>
</evidence>
<feature type="domain" description="GP-PDE" evidence="1">
    <location>
        <begin position="1"/>
        <end position="224"/>
    </location>
</feature>
<reference evidence="2 3" key="1">
    <citation type="submission" date="2014-04" db="EMBL/GenBank/DDBJ databases">
        <authorList>
            <consortium name="DOE Joint Genome Institute"/>
            <person name="Kuo A."/>
            <person name="Kohler A."/>
            <person name="Nagy L.G."/>
            <person name="Floudas D."/>
            <person name="Copeland A."/>
            <person name="Barry K.W."/>
            <person name="Cichocki N."/>
            <person name="Veneault-Fourrey C."/>
            <person name="LaButti K."/>
            <person name="Lindquist E.A."/>
            <person name="Lipzen A."/>
            <person name="Lundell T."/>
            <person name="Morin E."/>
            <person name="Murat C."/>
            <person name="Sun H."/>
            <person name="Tunlid A."/>
            <person name="Henrissat B."/>
            <person name="Grigoriev I.V."/>
            <person name="Hibbett D.S."/>
            <person name="Martin F."/>
            <person name="Nordberg H.P."/>
            <person name="Cantor M.N."/>
            <person name="Hua S.X."/>
        </authorList>
    </citation>
    <scope>NUCLEOTIDE SEQUENCE [LARGE SCALE GENOMIC DNA]</scope>
    <source>
        <strain evidence="2 3">LaAM-08-1</strain>
    </source>
</reference>
<dbReference type="OrthoDB" id="1058301at2759"/>
<gene>
    <name evidence="2" type="ORF">K443DRAFT_684469</name>
</gene>
<dbReference type="Proteomes" id="UP000054477">
    <property type="component" value="Unassembled WGS sequence"/>
</dbReference>
<keyword evidence="3" id="KW-1185">Reference proteome</keyword>
<dbReference type="PANTHER" id="PTHR43805:SF1">
    <property type="entry name" value="GP-PDE DOMAIN-CONTAINING PROTEIN"/>
    <property type="match status" value="1"/>
</dbReference>
<protein>
    <recommendedName>
        <fullName evidence="1">GP-PDE domain-containing protein</fullName>
    </recommendedName>
</protein>
<dbReference type="Pfam" id="PF03009">
    <property type="entry name" value="GDPD"/>
    <property type="match status" value="1"/>
</dbReference>
<dbReference type="AlphaFoldDB" id="A0A0C9XBG9"/>
<accession>A0A0C9XBG9</accession>
<proteinExistence type="predicted"/>
<dbReference type="STRING" id="1095629.A0A0C9XBG9"/>
<dbReference type="SUPFAM" id="SSF51695">
    <property type="entry name" value="PLC-like phosphodiesterases"/>
    <property type="match status" value="1"/>
</dbReference>
<name>A0A0C9XBG9_9AGAR</name>
<dbReference type="GO" id="GO:0006629">
    <property type="term" value="P:lipid metabolic process"/>
    <property type="evidence" value="ECO:0007669"/>
    <property type="project" value="InterPro"/>
</dbReference>
<dbReference type="Gene3D" id="3.20.20.190">
    <property type="entry name" value="Phosphatidylinositol (PI) phosphodiesterase"/>
    <property type="match status" value="1"/>
</dbReference>
<reference evidence="3" key="2">
    <citation type="submission" date="2015-01" db="EMBL/GenBank/DDBJ databases">
        <title>Evolutionary Origins and Diversification of the Mycorrhizal Mutualists.</title>
        <authorList>
            <consortium name="DOE Joint Genome Institute"/>
            <consortium name="Mycorrhizal Genomics Consortium"/>
            <person name="Kohler A."/>
            <person name="Kuo A."/>
            <person name="Nagy L.G."/>
            <person name="Floudas D."/>
            <person name="Copeland A."/>
            <person name="Barry K.W."/>
            <person name="Cichocki N."/>
            <person name="Veneault-Fourrey C."/>
            <person name="LaButti K."/>
            <person name="Lindquist E.A."/>
            <person name="Lipzen A."/>
            <person name="Lundell T."/>
            <person name="Morin E."/>
            <person name="Murat C."/>
            <person name="Riley R."/>
            <person name="Ohm R."/>
            <person name="Sun H."/>
            <person name="Tunlid A."/>
            <person name="Henrissat B."/>
            <person name="Grigoriev I.V."/>
            <person name="Hibbett D.S."/>
            <person name="Martin F."/>
        </authorList>
    </citation>
    <scope>NUCLEOTIDE SEQUENCE [LARGE SCALE GENOMIC DNA]</scope>
    <source>
        <strain evidence="3">LaAM-08-1</strain>
    </source>
</reference>
<dbReference type="EMBL" id="KN838836">
    <property type="protein sequence ID" value="KIJ93577.1"/>
    <property type="molecule type" value="Genomic_DNA"/>
</dbReference>
<dbReference type="HOGENOM" id="CLU_030006_1_0_1"/>
<evidence type="ECO:0000313" key="2">
    <source>
        <dbReference type="EMBL" id="KIJ93577.1"/>
    </source>
</evidence>
<evidence type="ECO:0000259" key="1">
    <source>
        <dbReference type="PROSITE" id="PS51704"/>
    </source>
</evidence>
<dbReference type="PROSITE" id="PS51704">
    <property type="entry name" value="GP_PDE"/>
    <property type="match status" value="1"/>
</dbReference>